<proteinExistence type="predicted"/>
<gene>
    <name evidence="2" type="ORF">ABN401_04775</name>
</gene>
<feature type="transmembrane region" description="Helical" evidence="1">
    <location>
        <begin position="116"/>
        <end position="137"/>
    </location>
</feature>
<feature type="transmembrane region" description="Helical" evidence="1">
    <location>
        <begin position="210"/>
        <end position="230"/>
    </location>
</feature>
<feature type="transmembrane region" description="Helical" evidence="1">
    <location>
        <begin position="143"/>
        <end position="164"/>
    </location>
</feature>
<feature type="transmembrane region" description="Helical" evidence="1">
    <location>
        <begin position="176"/>
        <end position="198"/>
    </location>
</feature>
<feature type="transmembrane region" description="Helical" evidence="1">
    <location>
        <begin position="82"/>
        <end position="104"/>
    </location>
</feature>
<protein>
    <recommendedName>
        <fullName evidence="4">MFS transporter</fullName>
    </recommendedName>
</protein>
<keyword evidence="1" id="KW-0812">Transmembrane</keyword>
<evidence type="ECO:0000313" key="2">
    <source>
        <dbReference type="EMBL" id="MEQ7154521.1"/>
    </source>
</evidence>
<accession>A0ABV1NL02</accession>
<keyword evidence="3" id="KW-1185">Reference proteome</keyword>
<dbReference type="Proteomes" id="UP001445732">
    <property type="component" value="Unassembled WGS sequence"/>
</dbReference>
<feature type="transmembrane region" description="Helical" evidence="1">
    <location>
        <begin position="52"/>
        <end position="70"/>
    </location>
</feature>
<name>A0ABV1NL02_9CAUL</name>
<sequence length="251" mass="27114">MTPMGKPVRPDLLTVFNILFIGATATLAAMPALVLALWRGRGGATLGGLSESALWATLLFGWFAFALSVMRPSLFSDDLVSVPYGFLLTFVGGIGVGWILIAVHPTVRRRVLEIPLEWPVGLQTARLIGGAFIVWAMLGVASWPFALIAGLGDILVGTTAPFVARAIARRPARARGWVVAHALLGLADFVIAFSSAILTKADLPWPGQMIPAFLVPLAIVMHIWVLVALWRSRDRRAIHKEEPGLSRQPQT</sequence>
<comment type="caution">
    <text evidence="2">The sequence shown here is derived from an EMBL/GenBank/DDBJ whole genome shotgun (WGS) entry which is preliminary data.</text>
</comment>
<feature type="transmembrane region" description="Helical" evidence="1">
    <location>
        <begin position="12"/>
        <end position="40"/>
    </location>
</feature>
<evidence type="ECO:0000313" key="3">
    <source>
        <dbReference type="Proteomes" id="UP001445732"/>
    </source>
</evidence>
<dbReference type="EMBL" id="JBEGDD010000003">
    <property type="protein sequence ID" value="MEQ7154521.1"/>
    <property type="molecule type" value="Genomic_DNA"/>
</dbReference>
<evidence type="ECO:0000256" key="1">
    <source>
        <dbReference type="SAM" id="Phobius"/>
    </source>
</evidence>
<reference evidence="2 3" key="1">
    <citation type="submission" date="2024-06" db="EMBL/GenBank/DDBJ databases">
        <title>Brevundimonas sp. C11.</title>
        <authorList>
            <person name="Maltman C."/>
        </authorList>
    </citation>
    <scope>NUCLEOTIDE SEQUENCE [LARGE SCALE GENOMIC DNA]</scope>
    <source>
        <strain evidence="2 3">C11</strain>
    </source>
</reference>
<organism evidence="2 3">
    <name type="scientific">Brevundimonas aurifodinae</name>
    <dbReference type="NCBI Taxonomy" id="1508312"/>
    <lineage>
        <taxon>Bacteria</taxon>
        <taxon>Pseudomonadati</taxon>
        <taxon>Pseudomonadota</taxon>
        <taxon>Alphaproteobacteria</taxon>
        <taxon>Caulobacterales</taxon>
        <taxon>Caulobacteraceae</taxon>
        <taxon>Brevundimonas</taxon>
    </lineage>
</organism>
<keyword evidence="1" id="KW-1133">Transmembrane helix</keyword>
<evidence type="ECO:0008006" key="4">
    <source>
        <dbReference type="Google" id="ProtNLM"/>
    </source>
</evidence>
<keyword evidence="1" id="KW-0472">Membrane</keyword>